<dbReference type="GO" id="GO:0003676">
    <property type="term" value="F:nucleic acid binding"/>
    <property type="evidence" value="ECO:0007669"/>
    <property type="project" value="InterPro"/>
</dbReference>
<comment type="caution">
    <text evidence="2">The sequence shown here is derived from an EMBL/GenBank/DDBJ whole genome shotgun (WGS) entry which is preliminary data.</text>
</comment>
<dbReference type="InterPro" id="IPR036397">
    <property type="entry name" value="RNaseH_sf"/>
</dbReference>
<name>A0A7J0FD73_9ERIC</name>
<dbReference type="EMBL" id="BJWL01000011">
    <property type="protein sequence ID" value="GFY96654.1"/>
    <property type="molecule type" value="Genomic_DNA"/>
</dbReference>
<dbReference type="InterPro" id="IPR044730">
    <property type="entry name" value="RNase_H-like_dom_plant"/>
</dbReference>
<dbReference type="PANTHER" id="PTHR47723">
    <property type="entry name" value="OS05G0353850 PROTEIN"/>
    <property type="match status" value="1"/>
</dbReference>
<organism evidence="2 3">
    <name type="scientific">Actinidia rufa</name>
    <dbReference type="NCBI Taxonomy" id="165716"/>
    <lineage>
        <taxon>Eukaryota</taxon>
        <taxon>Viridiplantae</taxon>
        <taxon>Streptophyta</taxon>
        <taxon>Embryophyta</taxon>
        <taxon>Tracheophyta</taxon>
        <taxon>Spermatophyta</taxon>
        <taxon>Magnoliopsida</taxon>
        <taxon>eudicotyledons</taxon>
        <taxon>Gunneridae</taxon>
        <taxon>Pentapetalae</taxon>
        <taxon>asterids</taxon>
        <taxon>Ericales</taxon>
        <taxon>Actinidiaceae</taxon>
        <taxon>Actinidia</taxon>
    </lineage>
</organism>
<evidence type="ECO:0000313" key="2">
    <source>
        <dbReference type="EMBL" id="GFY96654.1"/>
    </source>
</evidence>
<evidence type="ECO:0000259" key="1">
    <source>
        <dbReference type="Pfam" id="PF13456"/>
    </source>
</evidence>
<dbReference type="CDD" id="cd06222">
    <property type="entry name" value="RNase_H_like"/>
    <property type="match status" value="1"/>
</dbReference>
<gene>
    <name evidence="2" type="ORF">Acr_11g0009600</name>
</gene>
<dbReference type="Proteomes" id="UP000585474">
    <property type="component" value="Unassembled WGS sequence"/>
</dbReference>
<dbReference type="AlphaFoldDB" id="A0A7J0FD73"/>
<dbReference type="InterPro" id="IPR053151">
    <property type="entry name" value="RNase_H-like"/>
</dbReference>
<sequence length="282" mass="31668">MVIGRGLKPQENALFADDLMLFARSDENCCDNVLSILNTFYEEFGQIINFDKSKLFIYPNSPRRKAKGLLKLKLGISLTQESRPWSANVNDSTTWNVESNGQFSIKSSYSLCTQSPEMPTGVLKMNTDGCSWGETTVAGQVGCGGFIRHDRADWIKGFYCRLPDVSAIEAELWAIYRGLTIILEDGLNQVEMETDFQTAVEIIQEGLHERTSSRNIVQELCLLLRRCNSKMSYMPREANRCAVALAKMGADQNETLVILQQPPKALVRLLAEDRVGVVFNRP</sequence>
<dbReference type="Gene3D" id="3.30.420.10">
    <property type="entry name" value="Ribonuclease H-like superfamily/Ribonuclease H"/>
    <property type="match status" value="1"/>
</dbReference>
<dbReference type="SUPFAM" id="SSF53098">
    <property type="entry name" value="Ribonuclease H-like"/>
    <property type="match status" value="1"/>
</dbReference>
<dbReference type="InterPro" id="IPR002156">
    <property type="entry name" value="RNaseH_domain"/>
</dbReference>
<dbReference type="PANTHER" id="PTHR47723:SF13">
    <property type="entry name" value="PUTATIVE-RELATED"/>
    <property type="match status" value="1"/>
</dbReference>
<dbReference type="GO" id="GO:0004523">
    <property type="term" value="F:RNA-DNA hybrid ribonuclease activity"/>
    <property type="evidence" value="ECO:0007669"/>
    <property type="project" value="InterPro"/>
</dbReference>
<feature type="domain" description="RNase H type-1" evidence="1">
    <location>
        <begin position="126"/>
        <end position="248"/>
    </location>
</feature>
<dbReference type="OrthoDB" id="1593427at2759"/>
<protein>
    <recommendedName>
        <fullName evidence="1">RNase H type-1 domain-containing protein</fullName>
    </recommendedName>
</protein>
<proteinExistence type="predicted"/>
<dbReference type="InterPro" id="IPR012337">
    <property type="entry name" value="RNaseH-like_sf"/>
</dbReference>
<dbReference type="Pfam" id="PF13456">
    <property type="entry name" value="RVT_3"/>
    <property type="match status" value="1"/>
</dbReference>
<reference evidence="2 3" key="1">
    <citation type="submission" date="2019-07" db="EMBL/GenBank/DDBJ databases">
        <title>De Novo Assembly of kiwifruit Actinidia rufa.</title>
        <authorList>
            <person name="Sugita-Konishi S."/>
            <person name="Sato K."/>
            <person name="Mori E."/>
            <person name="Abe Y."/>
            <person name="Kisaki G."/>
            <person name="Hamano K."/>
            <person name="Suezawa K."/>
            <person name="Otani M."/>
            <person name="Fukuda T."/>
            <person name="Manabe T."/>
            <person name="Gomi K."/>
            <person name="Tabuchi M."/>
            <person name="Akimitsu K."/>
            <person name="Kataoka I."/>
        </authorList>
    </citation>
    <scope>NUCLEOTIDE SEQUENCE [LARGE SCALE GENOMIC DNA]</scope>
    <source>
        <strain evidence="3">cv. Fuchu</strain>
    </source>
</reference>
<evidence type="ECO:0000313" key="3">
    <source>
        <dbReference type="Proteomes" id="UP000585474"/>
    </source>
</evidence>
<accession>A0A7J0FD73</accession>
<keyword evidence="3" id="KW-1185">Reference proteome</keyword>